<comment type="subunit">
    <text evidence="1">Monomer. Homodimer; disulfide-linked.</text>
</comment>
<comment type="caution">
    <text evidence="3">The sequence shown here is derived from an EMBL/GenBank/DDBJ whole genome shotgun (WGS) entry which is preliminary data.</text>
</comment>
<keyword evidence="1" id="KW-0929">Antimicrobial</keyword>
<evidence type="ECO:0000313" key="4">
    <source>
        <dbReference type="Proteomes" id="UP000693946"/>
    </source>
</evidence>
<keyword evidence="1" id="KW-0399">Innate immunity</keyword>
<dbReference type="PANTHER" id="PTHR10504:SF132">
    <property type="entry name" value="BACTERICIDAL PERMEABILITY-INCREASING PROTEIN"/>
    <property type="match status" value="1"/>
</dbReference>
<evidence type="ECO:0000256" key="1">
    <source>
        <dbReference type="RuleBase" id="RU369039"/>
    </source>
</evidence>
<dbReference type="Proteomes" id="UP000693946">
    <property type="component" value="Unassembled WGS sequence"/>
</dbReference>
<name>A0AAV6PHD8_SOLSE</name>
<keyword evidence="1" id="KW-0325">Glycoprotein</keyword>
<dbReference type="GO" id="GO:0005615">
    <property type="term" value="C:extracellular space"/>
    <property type="evidence" value="ECO:0007669"/>
    <property type="project" value="UniProtKB-UniRule"/>
</dbReference>
<keyword evidence="4" id="KW-1185">Reference proteome</keyword>
<protein>
    <recommendedName>
        <fullName evidence="1">Bactericidal permeability-increasing protein</fullName>
        <shortName evidence="1">BPI</shortName>
    </recommendedName>
</protein>
<evidence type="ECO:0000313" key="3">
    <source>
        <dbReference type="EMBL" id="KAG7459058.1"/>
    </source>
</evidence>
<comment type="domain">
    <text evidence="1">The N- and C-terminal barrels adopt an identical fold despite having only 13% of conserved residues.</text>
</comment>
<dbReference type="GO" id="GO:0045087">
    <property type="term" value="P:innate immune response"/>
    <property type="evidence" value="ECO:0007669"/>
    <property type="project" value="UniProtKB-UniRule"/>
</dbReference>
<keyword evidence="1" id="KW-0964">Secreted</keyword>
<keyword evidence="1" id="KW-0732">Signal</keyword>
<dbReference type="GO" id="GO:0008289">
    <property type="term" value="F:lipid binding"/>
    <property type="evidence" value="ECO:0007669"/>
    <property type="project" value="InterPro"/>
</dbReference>
<dbReference type="Pfam" id="PF02886">
    <property type="entry name" value="LBP_BPI_CETP_C"/>
    <property type="match status" value="1"/>
</dbReference>
<accession>A0AAV6PHD8</accession>
<dbReference type="PANTHER" id="PTHR10504">
    <property type="entry name" value="BACTERICIDAL PERMEABILITY-INCREASING BPI PROTEIN-RELATED"/>
    <property type="match status" value="1"/>
</dbReference>
<reference evidence="3 4" key="1">
    <citation type="journal article" date="2021" name="Sci. Rep.">
        <title>Chromosome anchoring in Senegalese sole (Solea senegalensis) reveals sex-associated markers and genome rearrangements in flatfish.</title>
        <authorList>
            <person name="Guerrero-Cozar I."/>
            <person name="Gomez-Garrido J."/>
            <person name="Berbel C."/>
            <person name="Martinez-Blanch J.F."/>
            <person name="Alioto T."/>
            <person name="Claros M.G."/>
            <person name="Gagnaire P.A."/>
            <person name="Manchado M."/>
        </authorList>
    </citation>
    <scope>NUCLEOTIDE SEQUENCE [LARGE SCALE GENOMIC DNA]</scope>
    <source>
        <strain evidence="3">Sse05_10M</strain>
    </source>
</reference>
<feature type="domain" description="Lipid-binding serum glycoprotein C-terminal" evidence="2">
    <location>
        <begin position="1"/>
        <end position="198"/>
    </location>
</feature>
<keyword evidence="1" id="KW-0391">Immunity</keyword>
<comment type="domain">
    <text evidence="1">The N-terminal region may be exposed to the interior of the granule, whereas the C-terminal portion may be embedded in the membrane. During phagocytosis and degranulation, proteases may be released and activated and cleave BPI at the junction of the N- and C-terminal portions of the molecule, providing controlled release of the N-terminal antibacterial fragment when bacteria are ingested.</text>
</comment>
<proteinExistence type="predicted"/>
<dbReference type="SMART" id="SM00329">
    <property type="entry name" value="BPI2"/>
    <property type="match status" value="1"/>
</dbReference>
<organism evidence="3 4">
    <name type="scientific">Solea senegalensis</name>
    <name type="common">Senegalese sole</name>
    <dbReference type="NCBI Taxonomy" id="28829"/>
    <lineage>
        <taxon>Eukaryota</taxon>
        <taxon>Metazoa</taxon>
        <taxon>Chordata</taxon>
        <taxon>Craniata</taxon>
        <taxon>Vertebrata</taxon>
        <taxon>Euteleostomi</taxon>
        <taxon>Actinopterygii</taxon>
        <taxon>Neopterygii</taxon>
        <taxon>Teleostei</taxon>
        <taxon>Neoteleostei</taxon>
        <taxon>Acanthomorphata</taxon>
        <taxon>Carangaria</taxon>
        <taxon>Pleuronectiformes</taxon>
        <taxon>Pleuronectoidei</taxon>
        <taxon>Soleidae</taxon>
        <taxon>Solea</taxon>
    </lineage>
</organism>
<dbReference type="InterPro" id="IPR001124">
    <property type="entry name" value="Lipid-bd_serum_glycop_C"/>
</dbReference>
<keyword evidence="1" id="KW-0044">Antibiotic</keyword>
<dbReference type="InterPro" id="IPR032942">
    <property type="entry name" value="BPI/LBP/Plunc"/>
</dbReference>
<dbReference type="EMBL" id="JAGKHQ010001278">
    <property type="protein sequence ID" value="KAG7459058.1"/>
    <property type="molecule type" value="Genomic_DNA"/>
</dbReference>
<evidence type="ECO:0000259" key="2">
    <source>
        <dbReference type="SMART" id="SM00329"/>
    </source>
</evidence>
<dbReference type="AlphaFoldDB" id="A0AAV6PHD8"/>
<comment type="function">
    <text evidence="1">The cytotoxic action of BPI is limited to many species of Gram-negative bacteria; this specificity may be explained by a strong affinity of the very basic N-terminal half for the negatively charged lipopolysaccharides that are unique to the Gram-negative bacterial outer envelope.</text>
</comment>
<dbReference type="GO" id="GO:0050829">
    <property type="term" value="P:defense response to Gram-negative bacterium"/>
    <property type="evidence" value="ECO:0007669"/>
    <property type="project" value="UniProtKB-UniRule"/>
</dbReference>
<sequence length="204" mass="22125">MFSAGLSEFTLNSASYGLYSAGVLQALITDSMIPPDFPLHLNTSSMGPYIPQLPKMFPGLLMNLQVYATEVPMFSFQSGVVRLGFLGAVKAFAIQSNGTQTPLFKLSVISNLSSRAWVDSGRVKGQISLDNFTLTLMESEVGAFKITALEKCTRTGIEMGLAKLNEYLGKGVLLPRMKQAQLVNSVLKVEQGFIAIFSDAEVLK</sequence>
<comment type="subcellular location">
    <subcellularLocation>
        <location evidence="1">Secreted</location>
    </subcellularLocation>
</comment>
<gene>
    <name evidence="3" type="ORF">JOB18_016549</name>
</gene>
<keyword evidence="1" id="KW-1015">Disulfide bond</keyword>